<dbReference type="EMBL" id="BMGZ01000001">
    <property type="protein sequence ID" value="GGH95766.1"/>
    <property type="molecule type" value="Genomic_DNA"/>
</dbReference>
<evidence type="ECO:0000259" key="1">
    <source>
        <dbReference type="Pfam" id="PF13480"/>
    </source>
</evidence>
<organism evidence="2 3">
    <name type="scientific">Aquisalinus luteolus</name>
    <dbReference type="NCBI Taxonomy" id="1566827"/>
    <lineage>
        <taxon>Bacteria</taxon>
        <taxon>Pseudomonadati</taxon>
        <taxon>Pseudomonadota</taxon>
        <taxon>Alphaproteobacteria</taxon>
        <taxon>Parvularculales</taxon>
        <taxon>Parvularculaceae</taxon>
        <taxon>Aquisalinus</taxon>
    </lineage>
</organism>
<protein>
    <recommendedName>
        <fullName evidence="1">BioF2-like acetyltransferase domain-containing protein</fullName>
    </recommendedName>
</protein>
<reference evidence="2" key="1">
    <citation type="journal article" date="2014" name="Int. J. Syst. Evol. Microbiol.">
        <title>Complete genome sequence of Corynebacterium casei LMG S-19264T (=DSM 44701T), isolated from a smear-ripened cheese.</title>
        <authorList>
            <consortium name="US DOE Joint Genome Institute (JGI-PGF)"/>
            <person name="Walter F."/>
            <person name="Albersmeier A."/>
            <person name="Kalinowski J."/>
            <person name="Ruckert C."/>
        </authorList>
    </citation>
    <scope>NUCLEOTIDE SEQUENCE</scope>
    <source>
        <strain evidence="2">CGMCC 1.14984</strain>
    </source>
</reference>
<dbReference type="Proteomes" id="UP000621856">
    <property type="component" value="Unassembled WGS sequence"/>
</dbReference>
<dbReference type="InterPro" id="IPR016181">
    <property type="entry name" value="Acyl_CoA_acyltransferase"/>
</dbReference>
<gene>
    <name evidence="2" type="ORF">GCM10011355_13080</name>
</gene>
<dbReference type="SUPFAM" id="SSF55729">
    <property type="entry name" value="Acyl-CoA N-acyltransferases (Nat)"/>
    <property type="match status" value="1"/>
</dbReference>
<accession>A0A8J3A2U8</accession>
<reference evidence="2" key="2">
    <citation type="submission" date="2020-09" db="EMBL/GenBank/DDBJ databases">
        <authorList>
            <person name="Sun Q."/>
            <person name="Zhou Y."/>
        </authorList>
    </citation>
    <scope>NUCLEOTIDE SEQUENCE</scope>
    <source>
        <strain evidence="2">CGMCC 1.14984</strain>
    </source>
</reference>
<proteinExistence type="predicted"/>
<dbReference type="AlphaFoldDB" id="A0A8J3A2U8"/>
<dbReference type="Pfam" id="PF13480">
    <property type="entry name" value="Acetyltransf_6"/>
    <property type="match status" value="1"/>
</dbReference>
<evidence type="ECO:0000313" key="3">
    <source>
        <dbReference type="Proteomes" id="UP000621856"/>
    </source>
</evidence>
<feature type="domain" description="BioF2-like acetyltransferase" evidence="1">
    <location>
        <begin position="191"/>
        <end position="331"/>
    </location>
</feature>
<evidence type="ECO:0000313" key="2">
    <source>
        <dbReference type="EMBL" id="GGH95766.1"/>
    </source>
</evidence>
<comment type="caution">
    <text evidence="2">The sequence shown here is derived from an EMBL/GenBank/DDBJ whole genome shotgun (WGS) entry which is preliminary data.</text>
</comment>
<name>A0A8J3A2U8_9PROT</name>
<sequence length="388" mass="43597">MLPMSVQNCSMIDPEAAASRLEVADVATIGSYWPALKALAADACEPNPFLSPVMLDAACRHLDETQSMKFCLVLSGNRLIGFMPIETQTGYARLPVTYLRTGLYRHCFLGTPLVRNGHEKEFFETIINAANAAGLKGAFLQFRQMIEGGPLETALREVASPHAYIAARWQRACLHSDLPYEGYILQNIRGKKRKEWRRLTNRLSEEGEVQFRTLQHSAELDDWCEHFLRLEHDGWRGHGGSSLAADETGPAFLKEIVRSAHEAGQLHFLRLDVDDKCIGMLINFTAGGQGWSFKIAHDAEYARYSPGVMLELELTRQALDEKTMTRVDSCAQEDHPMIDKLWAERQAMCHVNVPLPGLSSRSASMLCRFLEETSERTRRMLGTKGVRA</sequence>
<dbReference type="InterPro" id="IPR038740">
    <property type="entry name" value="BioF2-like_GNAT_dom"/>
</dbReference>